<accession>A0A5B6VSN1</accession>
<name>A0A5B6VSN1_9ROSI</name>
<dbReference type="PANTHER" id="PTHR33116:SF86">
    <property type="entry name" value="REVERSE TRANSCRIPTASE DOMAIN-CONTAINING PROTEIN"/>
    <property type="match status" value="1"/>
</dbReference>
<dbReference type="PANTHER" id="PTHR33116">
    <property type="entry name" value="REVERSE TRANSCRIPTASE ZINC-BINDING DOMAIN-CONTAINING PROTEIN-RELATED-RELATED"/>
    <property type="match status" value="1"/>
</dbReference>
<comment type="caution">
    <text evidence="2">The sequence shown here is derived from an EMBL/GenBank/DDBJ whole genome shotgun (WGS) entry which is preliminary data.</text>
</comment>
<dbReference type="OrthoDB" id="1936608at2759"/>
<keyword evidence="2" id="KW-0695">RNA-directed DNA polymerase</keyword>
<keyword evidence="2" id="KW-0808">Transferase</keyword>
<dbReference type="AlphaFoldDB" id="A0A5B6VSN1"/>
<dbReference type="EMBL" id="SMMG02000005">
    <property type="protein sequence ID" value="KAA3472068.1"/>
    <property type="molecule type" value="Genomic_DNA"/>
</dbReference>
<evidence type="ECO:0000313" key="3">
    <source>
        <dbReference type="Proteomes" id="UP000325315"/>
    </source>
</evidence>
<keyword evidence="3" id="KW-1185">Reference proteome</keyword>
<dbReference type="PROSITE" id="PS50878">
    <property type="entry name" value="RT_POL"/>
    <property type="match status" value="1"/>
</dbReference>
<organism evidence="2 3">
    <name type="scientific">Gossypium australe</name>
    <dbReference type="NCBI Taxonomy" id="47621"/>
    <lineage>
        <taxon>Eukaryota</taxon>
        <taxon>Viridiplantae</taxon>
        <taxon>Streptophyta</taxon>
        <taxon>Embryophyta</taxon>
        <taxon>Tracheophyta</taxon>
        <taxon>Spermatophyta</taxon>
        <taxon>Magnoliopsida</taxon>
        <taxon>eudicotyledons</taxon>
        <taxon>Gunneridae</taxon>
        <taxon>Pentapetalae</taxon>
        <taxon>rosids</taxon>
        <taxon>malvids</taxon>
        <taxon>Malvales</taxon>
        <taxon>Malvaceae</taxon>
        <taxon>Malvoideae</taxon>
        <taxon>Gossypium</taxon>
    </lineage>
</organism>
<feature type="domain" description="Reverse transcriptase" evidence="1">
    <location>
        <begin position="1"/>
        <end position="185"/>
    </location>
</feature>
<proteinExistence type="predicted"/>
<gene>
    <name evidence="2" type="ORF">EPI10_022577</name>
</gene>
<dbReference type="Proteomes" id="UP000325315">
    <property type="component" value="Unassembled WGS sequence"/>
</dbReference>
<sequence>MAVKLDMSKAYDRVEWRFLEKMMRKMGFDPKWIRLIMKCIPTVSYSVVLDNQAGSVFNPTRGIRQGDPLSPFLFLICGEGLSSLIRLAQKEENLKGVKASRRGPQISHLLFADDCITFGEATERGAGLLKRLLQEYRRCSGQIVNFEKTTVFFSSNTGFEEKRRVSQLLGVRSSNDPESYLGLPNMVGRRKKEAFQNLKDRFKQKIDNWSTRYLSHGGKEVFIKSVLQAIPTYPMACFLLPKSLCSDLEKIIAKF</sequence>
<dbReference type="InterPro" id="IPR000477">
    <property type="entry name" value="RT_dom"/>
</dbReference>
<keyword evidence="2" id="KW-0548">Nucleotidyltransferase</keyword>
<dbReference type="SUPFAM" id="SSF56672">
    <property type="entry name" value="DNA/RNA polymerases"/>
    <property type="match status" value="1"/>
</dbReference>
<dbReference type="CDD" id="cd01650">
    <property type="entry name" value="RT_nLTR_like"/>
    <property type="match status" value="1"/>
</dbReference>
<reference evidence="3" key="1">
    <citation type="journal article" date="2019" name="Plant Biotechnol. J.">
        <title>Genome sequencing of the Australian wild diploid species Gossypium australe highlights disease resistance and delayed gland morphogenesis.</title>
        <authorList>
            <person name="Cai Y."/>
            <person name="Cai X."/>
            <person name="Wang Q."/>
            <person name="Wang P."/>
            <person name="Zhang Y."/>
            <person name="Cai C."/>
            <person name="Xu Y."/>
            <person name="Wang K."/>
            <person name="Zhou Z."/>
            <person name="Wang C."/>
            <person name="Geng S."/>
            <person name="Li B."/>
            <person name="Dong Q."/>
            <person name="Hou Y."/>
            <person name="Wang H."/>
            <person name="Ai P."/>
            <person name="Liu Z."/>
            <person name="Yi F."/>
            <person name="Sun M."/>
            <person name="An G."/>
            <person name="Cheng J."/>
            <person name="Zhang Y."/>
            <person name="Shi Q."/>
            <person name="Xie Y."/>
            <person name="Shi X."/>
            <person name="Chang Y."/>
            <person name="Huang F."/>
            <person name="Chen Y."/>
            <person name="Hong S."/>
            <person name="Mi L."/>
            <person name="Sun Q."/>
            <person name="Zhang L."/>
            <person name="Zhou B."/>
            <person name="Peng R."/>
            <person name="Zhang X."/>
            <person name="Liu F."/>
        </authorList>
    </citation>
    <scope>NUCLEOTIDE SEQUENCE [LARGE SCALE GENOMIC DNA]</scope>
    <source>
        <strain evidence="3">cv. PA1801</strain>
    </source>
</reference>
<dbReference type="Pfam" id="PF00078">
    <property type="entry name" value="RVT_1"/>
    <property type="match status" value="1"/>
</dbReference>
<dbReference type="InterPro" id="IPR043502">
    <property type="entry name" value="DNA/RNA_pol_sf"/>
</dbReference>
<dbReference type="GO" id="GO:0003964">
    <property type="term" value="F:RNA-directed DNA polymerase activity"/>
    <property type="evidence" value="ECO:0007669"/>
    <property type="project" value="UniProtKB-KW"/>
</dbReference>
<evidence type="ECO:0000313" key="2">
    <source>
        <dbReference type="EMBL" id="KAA3472068.1"/>
    </source>
</evidence>
<evidence type="ECO:0000259" key="1">
    <source>
        <dbReference type="PROSITE" id="PS50878"/>
    </source>
</evidence>
<protein>
    <submittedName>
        <fullName evidence="2">Reverse transcriptase</fullName>
    </submittedName>
</protein>